<feature type="region of interest" description="Disordered" evidence="1">
    <location>
        <begin position="205"/>
        <end position="257"/>
    </location>
</feature>
<dbReference type="EMBL" id="CP134192">
    <property type="protein sequence ID" value="WPB08417.1"/>
    <property type="molecule type" value="Genomic_DNA"/>
</dbReference>
<feature type="compositionally biased region" description="Basic and acidic residues" evidence="1">
    <location>
        <begin position="492"/>
        <end position="521"/>
    </location>
</feature>
<dbReference type="InterPro" id="IPR003116">
    <property type="entry name" value="RBD_dom"/>
</dbReference>
<dbReference type="PANTHER" id="PTHR46467:SF1">
    <property type="entry name" value="TETHER CONTAINING UBX DOMAIN FOR GLUT4"/>
    <property type="match status" value="1"/>
</dbReference>
<feature type="domain" description="RBD" evidence="2">
    <location>
        <begin position="3"/>
        <end position="74"/>
    </location>
</feature>
<dbReference type="GO" id="GO:0007165">
    <property type="term" value="P:signal transduction"/>
    <property type="evidence" value="ECO:0007669"/>
    <property type="project" value="InterPro"/>
</dbReference>
<accession>A0A2G5HDG6</accession>
<dbReference type="Pfam" id="PF11470">
    <property type="entry name" value="TUG-UBL1"/>
    <property type="match status" value="1"/>
</dbReference>
<dbReference type="GO" id="GO:0005634">
    <property type="term" value="C:nucleus"/>
    <property type="evidence" value="ECO:0007669"/>
    <property type="project" value="TreeGrafter"/>
</dbReference>
<keyword evidence="6" id="KW-1185">Reference proteome</keyword>
<dbReference type="InterPro" id="IPR029071">
    <property type="entry name" value="Ubiquitin-like_domsf"/>
</dbReference>
<dbReference type="SUPFAM" id="SSF54236">
    <property type="entry name" value="Ubiquitin-like"/>
    <property type="match status" value="1"/>
</dbReference>
<gene>
    <name evidence="3" type="ORF">CB0940_11547</name>
    <name evidence="4" type="ORF">RHO25_013083</name>
</gene>
<dbReference type="EMBL" id="LKMD01000107">
    <property type="protein sequence ID" value="PIA90535.1"/>
    <property type="molecule type" value="Genomic_DNA"/>
</dbReference>
<sequence length="530" mass="57273">MSASVYVVDSTFQRTQIKVTPGTYLREVLEEACKKKKLNPESWVLKTQDGKKTLDLSQPFRLSGLASGAKLQLVQGSRSASVVNVALQLPESEGGKRLQDKFPSTTSLWLVLRKFEDAVAGGAVTQKFNITQRATPSNVGSGSGRLEYEQPCLNVMGRSLETFADLQKTLTQLGISGSVLIRLTYKSSGKPLEQAMNEIEQYFSEAEAPPSATKPAEGAHAAPVNDTTSVPDATTTTPDVPLGGNAGPDPAEPSDVPMEDAPIAQPVEGDVIASSSITEPTGSTAQPPAGASAAAPEDSASMKPNLVNGMAVYLPSSSTTPAAALQEDDPSSFEPSIEQAKALQAALQKHGQNKRLLSDKEIEEQEAAKRAELERIQRVIVRVKYPDQSIIETPILSTETASDLYAKVQNTLAQAPEPFELKFYGDKNQMTTLPNNSDKKLVRDFGFRGKVLVTLVWSKEASQKARQGPSLKEEYRSQAQELKVNVVTQQKQGEEDHKAAMKQPEKKEGGANKGNIEDKMKKFLGFGKKK</sequence>
<evidence type="ECO:0000259" key="2">
    <source>
        <dbReference type="PROSITE" id="PS50898"/>
    </source>
</evidence>
<dbReference type="GO" id="GO:0012506">
    <property type="term" value="C:vesicle membrane"/>
    <property type="evidence" value="ECO:0007669"/>
    <property type="project" value="TreeGrafter"/>
</dbReference>
<dbReference type="CDD" id="cd17075">
    <property type="entry name" value="UBX1_UBXN9"/>
    <property type="match status" value="1"/>
</dbReference>
<dbReference type="PANTHER" id="PTHR46467">
    <property type="entry name" value="TETHER CONTAINING UBX DOMAIN FOR GLUT4"/>
    <property type="match status" value="1"/>
</dbReference>
<organism evidence="3 5">
    <name type="scientific">Cercospora beticola</name>
    <name type="common">Sugarbeet leaf spot fungus</name>
    <dbReference type="NCBI Taxonomy" id="122368"/>
    <lineage>
        <taxon>Eukaryota</taxon>
        <taxon>Fungi</taxon>
        <taxon>Dikarya</taxon>
        <taxon>Ascomycota</taxon>
        <taxon>Pezizomycotina</taxon>
        <taxon>Dothideomycetes</taxon>
        <taxon>Dothideomycetidae</taxon>
        <taxon>Mycosphaerellales</taxon>
        <taxon>Mycosphaerellaceae</taxon>
        <taxon>Cercospora</taxon>
    </lineage>
</organism>
<evidence type="ECO:0000313" key="6">
    <source>
        <dbReference type="Proteomes" id="UP001302367"/>
    </source>
</evidence>
<dbReference type="GO" id="GO:0005737">
    <property type="term" value="C:cytoplasm"/>
    <property type="evidence" value="ECO:0007669"/>
    <property type="project" value="TreeGrafter"/>
</dbReference>
<dbReference type="AlphaFoldDB" id="A0A2G5HDG6"/>
<name>A0A2G5HDG6_CERBT</name>
<evidence type="ECO:0000256" key="1">
    <source>
        <dbReference type="SAM" id="MobiDB-lite"/>
    </source>
</evidence>
<dbReference type="InterPro" id="IPR021569">
    <property type="entry name" value="TUG-UBL1"/>
</dbReference>
<evidence type="ECO:0000313" key="5">
    <source>
        <dbReference type="Proteomes" id="UP000230605"/>
    </source>
</evidence>
<reference evidence="3 5" key="1">
    <citation type="submission" date="2015-10" db="EMBL/GenBank/DDBJ databases">
        <title>The cercosporin biosynthetic gene cluster was horizontally transferred to several fungal lineages and shown to be expanded in Cercospora beticola based on microsynteny with recipient genomes.</title>
        <authorList>
            <person name="De Jonge R."/>
            <person name="Ebert M.K."/>
            <person name="Suttle J.C."/>
            <person name="Jurick Ii W.M."/>
            <person name="Secor G.A."/>
            <person name="Thomma B.P."/>
            <person name="Van De Peer Y."/>
            <person name="Bolton M.D."/>
        </authorList>
    </citation>
    <scope>NUCLEOTIDE SEQUENCE [LARGE SCALE GENOMIC DNA]</scope>
    <source>
        <strain evidence="3 5">09-40</strain>
    </source>
</reference>
<dbReference type="CDD" id="cd16105">
    <property type="entry name" value="Ubl_ASPSCR1_like"/>
    <property type="match status" value="1"/>
</dbReference>
<protein>
    <submittedName>
        <fullName evidence="3">Tether containing UBX domain for GLUT4</fullName>
    </submittedName>
</protein>
<feature type="region of interest" description="Disordered" evidence="1">
    <location>
        <begin position="277"/>
        <end position="302"/>
    </location>
</feature>
<dbReference type="Proteomes" id="UP000230605">
    <property type="component" value="Chromosome 9"/>
</dbReference>
<dbReference type="PROSITE" id="PS50898">
    <property type="entry name" value="RBD"/>
    <property type="match status" value="1"/>
</dbReference>
<dbReference type="OrthoDB" id="440781at2759"/>
<dbReference type="InterPro" id="IPR059238">
    <property type="entry name" value="UBX1_UBXN9"/>
</dbReference>
<dbReference type="GO" id="GO:0006886">
    <property type="term" value="P:intracellular protein transport"/>
    <property type="evidence" value="ECO:0007669"/>
    <property type="project" value="TreeGrafter"/>
</dbReference>
<evidence type="ECO:0000313" key="4">
    <source>
        <dbReference type="EMBL" id="WPB08417.1"/>
    </source>
</evidence>
<feature type="compositionally biased region" description="Low complexity" evidence="1">
    <location>
        <begin position="226"/>
        <end position="241"/>
    </location>
</feature>
<feature type="region of interest" description="Disordered" evidence="1">
    <location>
        <begin position="487"/>
        <end position="530"/>
    </location>
</feature>
<reference evidence="4 6" key="2">
    <citation type="submission" date="2023-09" db="EMBL/GenBank/DDBJ databases">
        <title>Complete-Gapless Cercospora beticola genome.</title>
        <authorList>
            <person name="Wyatt N.A."/>
            <person name="Spanner R.E."/>
            <person name="Bolton M.D."/>
        </authorList>
    </citation>
    <scope>NUCLEOTIDE SEQUENCE [LARGE SCALE GENOMIC DNA]</scope>
    <source>
        <strain evidence="4">Cb09-40</strain>
    </source>
</reference>
<dbReference type="Gene3D" id="3.10.20.90">
    <property type="entry name" value="Phosphatidylinositol 3-kinase Catalytic Subunit, Chain A, domain 1"/>
    <property type="match status" value="1"/>
</dbReference>
<evidence type="ECO:0000313" key="3">
    <source>
        <dbReference type="EMBL" id="PIA90535.1"/>
    </source>
</evidence>
<dbReference type="Proteomes" id="UP001302367">
    <property type="component" value="Chromosome 9"/>
</dbReference>
<feature type="compositionally biased region" description="Low complexity" evidence="1">
    <location>
        <begin position="285"/>
        <end position="301"/>
    </location>
</feature>
<proteinExistence type="predicted"/>